<name>A0A840QH21_9BACI</name>
<dbReference type="InterPro" id="IPR045679">
    <property type="entry name" value="DUF6199"/>
</dbReference>
<evidence type="ECO:0000313" key="3">
    <source>
        <dbReference type="EMBL" id="MBB5171952.1"/>
    </source>
</evidence>
<dbReference type="Pfam" id="PF19701">
    <property type="entry name" value="DUF6199"/>
    <property type="match status" value="1"/>
</dbReference>
<dbReference type="AlphaFoldDB" id="A0A840QH21"/>
<sequence length="167" mass="18523">MRLVMIVVIFIFSLYFIPNDASAETLEEIELANGEVVEVLFEDRSNGYKYEVRFANGREYFWEQSGNTGRGGGSMALTDEEMDLAQQAIDEYEQIYGDPTTSNNQSSGNPVGIIFILGGLFSAFFPHAAWYLQIGWKLKDTDPSELALIANRVGGGIVAIIGLFTLF</sequence>
<accession>A0A840QH21</accession>
<reference evidence="3 4" key="1">
    <citation type="submission" date="2020-08" db="EMBL/GenBank/DDBJ databases">
        <title>Genomic Encyclopedia of Type Strains, Phase IV (KMG-IV): sequencing the most valuable type-strain genomes for metagenomic binning, comparative biology and taxonomic classification.</title>
        <authorList>
            <person name="Goeker M."/>
        </authorList>
    </citation>
    <scope>NUCLEOTIDE SEQUENCE [LARGE SCALE GENOMIC DNA]</scope>
    <source>
        <strain evidence="3 4">DSM 24696</strain>
    </source>
</reference>
<comment type="caution">
    <text evidence="3">The sequence shown here is derived from an EMBL/GenBank/DDBJ whole genome shotgun (WGS) entry which is preliminary data.</text>
</comment>
<evidence type="ECO:0000313" key="4">
    <source>
        <dbReference type="Proteomes" id="UP000551878"/>
    </source>
</evidence>
<dbReference type="RefSeq" id="WP_184662440.1">
    <property type="nucleotide sequence ID" value="NZ_JACHHB010000001.1"/>
</dbReference>
<keyword evidence="1" id="KW-1133">Transmembrane helix</keyword>
<proteinExistence type="predicted"/>
<organism evidence="3 4">
    <name type="scientific">Texcoconibacillus texcoconensis</name>
    <dbReference type="NCBI Taxonomy" id="1095777"/>
    <lineage>
        <taxon>Bacteria</taxon>
        <taxon>Bacillati</taxon>
        <taxon>Bacillota</taxon>
        <taxon>Bacilli</taxon>
        <taxon>Bacillales</taxon>
        <taxon>Bacillaceae</taxon>
        <taxon>Texcoconibacillus</taxon>
    </lineage>
</organism>
<feature type="domain" description="DUF6199" evidence="2">
    <location>
        <begin position="111"/>
        <end position="167"/>
    </location>
</feature>
<dbReference type="Proteomes" id="UP000551878">
    <property type="component" value="Unassembled WGS sequence"/>
</dbReference>
<dbReference type="EMBL" id="JACHHB010000001">
    <property type="protein sequence ID" value="MBB5171952.1"/>
    <property type="molecule type" value="Genomic_DNA"/>
</dbReference>
<gene>
    <name evidence="3" type="ORF">HNQ41_000092</name>
</gene>
<keyword evidence="4" id="KW-1185">Reference proteome</keyword>
<evidence type="ECO:0000259" key="2">
    <source>
        <dbReference type="Pfam" id="PF19701"/>
    </source>
</evidence>
<evidence type="ECO:0000256" key="1">
    <source>
        <dbReference type="SAM" id="Phobius"/>
    </source>
</evidence>
<keyword evidence="1" id="KW-0472">Membrane</keyword>
<protein>
    <recommendedName>
        <fullName evidence="2">DUF6199 domain-containing protein</fullName>
    </recommendedName>
</protein>
<feature type="transmembrane region" description="Helical" evidence="1">
    <location>
        <begin position="146"/>
        <end position="166"/>
    </location>
</feature>
<keyword evidence="1" id="KW-0812">Transmembrane</keyword>
<feature type="transmembrane region" description="Helical" evidence="1">
    <location>
        <begin position="111"/>
        <end position="134"/>
    </location>
</feature>